<reference evidence="2 3" key="1">
    <citation type="submission" date="2014-10" db="EMBL/GenBank/DDBJ databases">
        <title>Genome sequence of Erwinia typographi M043b.</title>
        <authorList>
            <person name="Chan K.-G."/>
            <person name="Tan W.-S."/>
        </authorList>
    </citation>
    <scope>NUCLEOTIDE SEQUENCE [LARGE SCALE GENOMIC DNA]</scope>
    <source>
        <strain evidence="2 3">M043b</strain>
    </source>
</reference>
<dbReference type="Proteomes" id="UP000030351">
    <property type="component" value="Unassembled WGS sequence"/>
</dbReference>
<evidence type="ECO:0000313" key="3">
    <source>
        <dbReference type="Proteomes" id="UP000030351"/>
    </source>
</evidence>
<feature type="chain" id="PRO_5002006198" evidence="1">
    <location>
        <begin position="26"/>
        <end position="177"/>
    </location>
</feature>
<dbReference type="EMBL" id="JRUQ01000018">
    <property type="protein sequence ID" value="KGT95322.1"/>
    <property type="molecule type" value="Genomic_DNA"/>
</dbReference>
<evidence type="ECO:0000256" key="1">
    <source>
        <dbReference type="SAM" id="SignalP"/>
    </source>
</evidence>
<dbReference type="AlphaFoldDB" id="A0A0A3Z8A4"/>
<accession>A0A0A3Z8A4</accession>
<feature type="signal peptide" evidence="1">
    <location>
        <begin position="1"/>
        <end position="25"/>
    </location>
</feature>
<dbReference type="eggNOG" id="ENOG5031M7K">
    <property type="taxonomic scope" value="Bacteria"/>
</dbReference>
<keyword evidence="1" id="KW-0732">Signal</keyword>
<evidence type="ECO:0000313" key="2">
    <source>
        <dbReference type="EMBL" id="KGT95322.1"/>
    </source>
</evidence>
<comment type="caution">
    <text evidence="2">The sequence shown here is derived from an EMBL/GenBank/DDBJ whole genome shotgun (WGS) entry which is preliminary data.</text>
</comment>
<proteinExistence type="predicted"/>
<sequence length="177" mass="19464">MYCRKITLVTMTLLFGMTLAANAYAKWMTEFEDDIFNDAKKVVMVGEVEKAGFLAFECENNILTASYIEAADVSQIQEGIFSDMYIKIDNSPRVRLSGVSVIRNQKSFAMQGDGPTDSIKILIKELHNAKERFLFGFKTEQGGKFSSSGDVDGSTGAVEKFVKACSVDIPLSTVAVN</sequence>
<organism evidence="2 3">
    <name type="scientific">Erwinia typographi</name>
    <dbReference type="NCBI Taxonomy" id="371042"/>
    <lineage>
        <taxon>Bacteria</taxon>
        <taxon>Pseudomonadati</taxon>
        <taxon>Pseudomonadota</taxon>
        <taxon>Gammaproteobacteria</taxon>
        <taxon>Enterobacterales</taxon>
        <taxon>Erwiniaceae</taxon>
        <taxon>Erwinia</taxon>
    </lineage>
</organism>
<gene>
    <name evidence="2" type="ORF">NG99_04705</name>
</gene>
<keyword evidence="3" id="KW-1185">Reference proteome</keyword>
<protein>
    <submittedName>
        <fullName evidence="2">Uncharacterized protein</fullName>
    </submittedName>
</protein>
<name>A0A0A3Z8A4_9GAMM</name>
<dbReference type="STRING" id="371042.NG99_04705"/>